<protein>
    <recommendedName>
        <fullName evidence="5">Olduvai domain-containing protein</fullName>
    </recommendedName>
</protein>
<dbReference type="STRING" id="32507.ENSNBRP00000025299"/>
<sequence length="242" mass="27612">QQENRELQERLMVSEATVQAQAEQLKEYRDLLSESEGKGQAEEGKCATWPGKYNSLIQAQARELSHLRQRMREGQGVCHILTQHLGDTTKAFEELLRANDIDYYMGQSFREQLAQSTALAQRVVTKISGRKELFFLTVSTLQQKDKIIESLHTKLQHRPETPSSCHALSETTDQSDRTSLVSDEYQTNEDLELCSDLDTREYQEEHRLRQPGLGSDPEGIVDVNLSFCEMHLSIISPSIPLF</sequence>
<dbReference type="GO" id="GO:0005813">
    <property type="term" value="C:centrosome"/>
    <property type="evidence" value="ECO:0007669"/>
    <property type="project" value="TreeGrafter"/>
</dbReference>
<evidence type="ECO:0000256" key="1">
    <source>
        <dbReference type="SAM" id="Coils"/>
    </source>
</evidence>
<dbReference type="OMA" id="CEMHLSI"/>
<feature type="coiled-coil region" evidence="1">
    <location>
        <begin position="4"/>
        <end position="38"/>
    </location>
</feature>
<dbReference type="Proteomes" id="UP000261580">
    <property type="component" value="Unassembled WGS sequence"/>
</dbReference>
<reference evidence="3" key="1">
    <citation type="submission" date="2025-08" db="UniProtKB">
        <authorList>
            <consortium name="Ensembl"/>
        </authorList>
    </citation>
    <scope>IDENTIFICATION</scope>
</reference>
<dbReference type="PANTHER" id="PTHR46501:SF2">
    <property type="entry name" value="MYOMEGALIN"/>
    <property type="match status" value="1"/>
</dbReference>
<evidence type="ECO:0008006" key="5">
    <source>
        <dbReference type="Google" id="ProtNLM"/>
    </source>
</evidence>
<dbReference type="GO" id="GO:0007098">
    <property type="term" value="P:centrosome cycle"/>
    <property type="evidence" value="ECO:0007669"/>
    <property type="project" value="TreeGrafter"/>
</dbReference>
<dbReference type="InterPro" id="IPR052593">
    <property type="entry name" value="MT-associated_AKAP9-binding"/>
</dbReference>
<dbReference type="GO" id="GO:0060090">
    <property type="term" value="F:molecular adaptor activity"/>
    <property type="evidence" value="ECO:0007669"/>
    <property type="project" value="TreeGrafter"/>
</dbReference>
<name>A0A3Q4N2I8_NEOBR</name>
<reference evidence="3" key="2">
    <citation type="submission" date="2025-09" db="UniProtKB">
        <authorList>
            <consortium name="Ensembl"/>
        </authorList>
    </citation>
    <scope>IDENTIFICATION</scope>
</reference>
<keyword evidence="1" id="KW-0175">Coiled coil</keyword>
<dbReference type="GeneTree" id="ENSGT00950000183190"/>
<evidence type="ECO:0000256" key="2">
    <source>
        <dbReference type="SAM" id="MobiDB-lite"/>
    </source>
</evidence>
<feature type="region of interest" description="Disordered" evidence="2">
    <location>
        <begin position="158"/>
        <end position="182"/>
    </location>
</feature>
<accession>A0A3Q4N2I8</accession>
<dbReference type="GO" id="GO:1903358">
    <property type="term" value="P:regulation of Golgi organization"/>
    <property type="evidence" value="ECO:0007669"/>
    <property type="project" value="TreeGrafter"/>
</dbReference>
<evidence type="ECO:0000313" key="3">
    <source>
        <dbReference type="Ensembl" id="ENSNBRP00000025299.1"/>
    </source>
</evidence>
<dbReference type="GO" id="GO:0090063">
    <property type="term" value="P:positive regulation of microtubule nucleation"/>
    <property type="evidence" value="ECO:0007669"/>
    <property type="project" value="TreeGrafter"/>
</dbReference>
<evidence type="ECO:0000313" key="4">
    <source>
        <dbReference type="Proteomes" id="UP000261580"/>
    </source>
</evidence>
<keyword evidence="4" id="KW-1185">Reference proteome</keyword>
<dbReference type="Ensembl" id="ENSNBRT00000025956.1">
    <property type="protein sequence ID" value="ENSNBRP00000025299.1"/>
    <property type="gene ID" value="ENSNBRG00000019338.1"/>
</dbReference>
<dbReference type="AlphaFoldDB" id="A0A3Q4N2I8"/>
<dbReference type="GO" id="GO:0005794">
    <property type="term" value="C:Golgi apparatus"/>
    <property type="evidence" value="ECO:0007669"/>
    <property type="project" value="TreeGrafter"/>
</dbReference>
<proteinExistence type="predicted"/>
<dbReference type="PANTHER" id="PTHR46501">
    <property type="entry name" value="MYOMEGALIN"/>
    <property type="match status" value="1"/>
</dbReference>
<feature type="compositionally biased region" description="Polar residues" evidence="2">
    <location>
        <begin position="161"/>
        <end position="182"/>
    </location>
</feature>
<dbReference type="Bgee" id="ENSNBRG00000019338">
    <property type="expression patterns" value="Expressed in skeletal muscle tissue and 5 other cell types or tissues"/>
</dbReference>
<organism evidence="3 4">
    <name type="scientific">Neolamprologus brichardi</name>
    <name type="common">Fairy cichlid</name>
    <name type="synonym">Lamprologus brichardi</name>
    <dbReference type="NCBI Taxonomy" id="32507"/>
    <lineage>
        <taxon>Eukaryota</taxon>
        <taxon>Metazoa</taxon>
        <taxon>Chordata</taxon>
        <taxon>Craniata</taxon>
        <taxon>Vertebrata</taxon>
        <taxon>Euteleostomi</taxon>
        <taxon>Actinopterygii</taxon>
        <taxon>Neopterygii</taxon>
        <taxon>Teleostei</taxon>
        <taxon>Neoteleostei</taxon>
        <taxon>Acanthomorphata</taxon>
        <taxon>Ovalentaria</taxon>
        <taxon>Cichlomorphae</taxon>
        <taxon>Cichliformes</taxon>
        <taxon>Cichlidae</taxon>
        <taxon>African cichlids</taxon>
        <taxon>Pseudocrenilabrinae</taxon>
        <taxon>Lamprologini</taxon>
        <taxon>Neolamprologus</taxon>
    </lineage>
</organism>